<dbReference type="Proteomes" id="UP000799429">
    <property type="component" value="Unassembled WGS sequence"/>
</dbReference>
<evidence type="ECO:0000313" key="3">
    <source>
        <dbReference type="EMBL" id="KAF2837022.1"/>
    </source>
</evidence>
<evidence type="ECO:0000259" key="2">
    <source>
        <dbReference type="Pfam" id="PF13638"/>
    </source>
</evidence>
<feature type="region of interest" description="Disordered" evidence="1">
    <location>
        <begin position="312"/>
        <end position="452"/>
    </location>
</feature>
<dbReference type="EMBL" id="MU006101">
    <property type="protein sequence ID" value="KAF2837022.1"/>
    <property type="molecule type" value="Genomic_DNA"/>
</dbReference>
<feature type="compositionally biased region" description="Basic residues" evidence="1">
    <location>
        <begin position="382"/>
        <end position="392"/>
    </location>
</feature>
<feature type="region of interest" description="Disordered" evidence="1">
    <location>
        <begin position="133"/>
        <end position="193"/>
    </location>
</feature>
<comment type="caution">
    <text evidence="3">The sequence shown here is derived from an EMBL/GenBank/DDBJ whole genome shotgun (WGS) entry which is preliminary data.</text>
</comment>
<dbReference type="InterPro" id="IPR002716">
    <property type="entry name" value="PIN_dom"/>
</dbReference>
<evidence type="ECO:0000313" key="4">
    <source>
        <dbReference type="Proteomes" id="UP000799429"/>
    </source>
</evidence>
<feature type="compositionally biased region" description="Polar residues" evidence="1">
    <location>
        <begin position="210"/>
        <end position="227"/>
    </location>
</feature>
<dbReference type="AlphaFoldDB" id="A0A9P4S857"/>
<evidence type="ECO:0000256" key="1">
    <source>
        <dbReference type="SAM" id="MobiDB-lite"/>
    </source>
</evidence>
<dbReference type="Gene3D" id="3.40.50.1010">
    <property type="entry name" value="5'-nuclease"/>
    <property type="match status" value="1"/>
</dbReference>
<dbReference type="OrthoDB" id="5361617at2759"/>
<feature type="domain" description="PIN" evidence="2">
    <location>
        <begin position="29"/>
        <end position="107"/>
    </location>
</feature>
<sequence>MRHNSQLFRAQVDEYRAYPPAPPTRKMFNCIIDDTALIAGVKRSTRDGIKKWVNNGAMRLFVPLYTLESLDRMKKIKDRTGADAREAVRWLDEVTSNSDTAARVQLQGGFEVYENWADVEQFLLPETLLYLENEEEESSEEDDEDTKEDADDGPTSEGKSEGKSEGGSISSKESVGPHSKTASSPRSTYSSTSPGLLYVSPYKHVESTIDSMNKEGTSARSTTSSVSGDRKRMSSVPKYLQPLFNHILWRIHQEQDADMALESFILLSNDPVKQTVAQRFGVRVKRLEQLREVIAREERDYKSRMQLYQKDQGKMTIVSPKSPRKPVEMTEARQAPEAPDSDEEEVVFKPKSAPAVPVKNENSKKLIDPSDFTRAPILPQKSHGRGRGRGGRGGHSPQSSRGNNFHKVPVMGNLPLRTHTVNTGPIDPNSFERPSPHIRSLRGGRRTLWEPT</sequence>
<feature type="compositionally biased region" description="Low complexity" evidence="1">
    <location>
        <begin position="166"/>
        <end position="193"/>
    </location>
</feature>
<reference evidence="3" key="1">
    <citation type="journal article" date="2020" name="Stud. Mycol.">
        <title>101 Dothideomycetes genomes: a test case for predicting lifestyles and emergence of pathogens.</title>
        <authorList>
            <person name="Haridas S."/>
            <person name="Albert R."/>
            <person name="Binder M."/>
            <person name="Bloem J."/>
            <person name="Labutti K."/>
            <person name="Salamov A."/>
            <person name="Andreopoulos B."/>
            <person name="Baker S."/>
            <person name="Barry K."/>
            <person name="Bills G."/>
            <person name="Bluhm B."/>
            <person name="Cannon C."/>
            <person name="Castanera R."/>
            <person name="Culley D."/>
            <person name="Daum C."/>
            <person name="Ezra D."/>
            <person name="Gonzalez J."/>
            <person name="Henrissat B."/>
            <person name="Kuo A."/>
            <person name="Liang C."/>
            <person name="Lipzen A."/>
            <person name="Lutzoni F."/>
            <person name="Magnuson J."/>
            <person name="Mondo S."/>
            <person name="Nolan M."/>
            <person name="Ohm R."/>
            <person name="Pangilinan J."/>
            <person name="Park H.-J."/>
            <person name="Ramirez L."/>
            <person name="Alfaro M."/>
            <person name="Sun H."/>
            <person name="Tritt A."/>
            <person name="Yoshinaga Y."/>
            <person name="Zwiers L.-H."/>
            <person name="Turgeon B."/>
            <person name="Goodwin S."/>
            <person name="Spatafora J."/>
            <person name="Crous P."/>
            <person name="Grigoriev I."/>
        </authorList>
    </citation>
    <scope>NUCLEOTIDE SEQUENCE</scope>
    <source>
        <strain evidence="3">CBS 101060</strain>
    </source>
</reference>
<feature type="compositionally biased region" description="Acidic residues" evidence="1">
    <location>
        <begin position="133"/>
        <end position="154"/>
    </location>
</feature>
<feature type="region of interest" description="Disordered" evidence="1">
    <location>
        <begin position="210"/>
        <end position="230"/>
    </location>
</feature>
<dbReference type="Pfam" id="PF13638">
    <property type="entry name" value="PIN_4"/>
    <property type="match status" value="1"/>
</dbReference>
<accession>A0A9P4S857</accession>
<proteinExistence type="predicted"/>
<protein>
    <recommendedName>
        <fullName evidence="2">PIN domain-containing protein</fullName>
    </recommendedName>
</protein>
<organism evidence="3 4">
    <name type="scientific">Patellaria atrata CBS 101060</name>
    <dbReference type="NCBI Taxonomy" id="1346257"/>
    <lineage>
        <taxon>Eukaryota</taxon>
        <taxon>Fungi</taxon>
        <taxon>Dikarya</taxon>
        <taxon>Ascomycota</taxon>
        <taxon>Pezizomycotina</taxon>
        <taxon>Dothideomycetes</taxon>
        <taxon>Dothideomycetes incertae sedis</taxon>
        <taxon>Patellariales</taxon>
        <taxon>Patellariaceae</taxon>
        <taxon>Patellaria</taxon>
    </lineage>
</organism>
<keyword evidence="4" id="KW-1185">Reference proteome</keyword>
<gene>
    <name evidence="3" type="ORF">M501DRAFT_938500</name>
</gene>
<name>A0A9P4S857_9PEZI</name>